<dbReference type="HOGENOM" id="CLU_013985_21_0_6"/>
<evidence type="ECO:0000313" key="4">
    <source>
        <dbReference type="EMBL" id="EKT62310.1"/>
    </source>
</evidence>
<evidence type="ECO:0000256" key="2">
    <source>
        <dbReference type="ARBA" id="ARBA00023315"/>
    </source>
</evidence>
<dbReference type="Proteomes" id="UP000009336">
    <property type="component" value="Unassembled WGS sequence"/>
</dbReference>
<dbReference type="CDD" id="cd04301">
    <property type="entry name" value="NAT_SF"/>
    <property type="match status" value="1"/>
</dbReference>
<dbReference type="SUPFAM" id="SSF55729">
    <property type="entry name" value="Acyl-CoA N-acyltransferases (Nat)"/>
    <property type="match status" value="1"/>
</dbReference>
<dbReference type="GO" id="GO:0016747">
    <property type="term" value="F:acyltransferase activity, transferring groups other than amino-acyl groups"/>
    <property type="evidence" value="ECO:0007669"/>
    <property type="project" value="InterPro"/>
</dbReference>
<dbReference type="EMBL" id="AKKL01000021">
    <property type="protein sequence ID" value="EKT62310.1"/>
    <property type="molecule type" value="Genomic_DNA"/>
</dbReference>
<protein>
    <recommendedName>
        <fullName evidence="3">N-acetyltransferase domain-containing protein</fullName>
    </recommendedName>
</protein>
<dbReference type="OrthoDB" id="9789605at2"/>
<feature type="domain" description="N-acetyltransferase" evidence="3">
    <location>
        <begin position="1"/>
        <end position="146"/>
    </location>
</feature>
<sequence length="147" mass="16896">MKIQPAISTQFNDIIDVWESSVRATHFFLTEETIQELKIAILEKYLPQLTVFVVVDHNNKINGFIGIAENRLEMLFISQENRSKGLGKQMLNFAIQQLGVNELDVNEQNLQAVGFYQHMGFKQFARSEKDGQGNPFPLLHMRLETTI</sequence>
<keyword evidence="5" id="KW-1185">Reference proteome</keyword>
<reference evidence="4 5" key="1">
    <citation type="journal article" date="2012" name="BMC Genomics">
        <title>Comparative genomics of bacteria in the genus Providencia isolated from wild Drosophila melanogaster.</title>
        <authorList>
            <person name="Galac M.R."/>
            <person name="Lazzaro B.P."/>
        </authorList>
    </citation>
    <scope>NUCLEOTIDE SEQUENCE [LARGE SCALE GENOMIC DNA]</scope>
    <source>
        <strain evidence="4 5">DSM 19968</strain>
    </source>
</reference>
<comment type="caution">
    <text evidence="4">The sequence shown here is derived from an EMBL/GenBank/DDBJ whole genome shotgun (WGS) entry which is preliminary data.</text>
</comment>
<evidence type="ECO:0000256" key="1">
    <source>
        <dbReference type="ARBA" id="ARBA00022679"/>
    </source>
</evidence>
<dbReference type="PROSITE" id="PS51186">
    <property type="entry name" value="GNAT"/>
    <property type="match status" value="1"/>
</dbReference>
<evidence type="ECO:0000313" key="5">
    <source>
        <dbReference type="Proteomes" id="UP000009336"/>
    </source>
</evidence>
<accession>K8X1G7</accession>
<keyword evidence="1" id="KW-0808">Transferase</keyword>
<proteinExistence type="predicted"/>
<dbReference type="PANTHER" id="PTHR43800:SF1">
    <property type="entry name" value="PEPTIDYL-LYSINE N-ACETYLTRANSFERASE YJAB"/>
    <property type="match status" value="1"/>
</dbReference>
<dbReference type="AlphaFoldDB" id="K8X1G7"/>
<name>K8X1G7_9GAMM</name>
<dbReference type="InterPro" id="IPR016181">
    <property type="entry name" value="Acyl_CoA_acyltransferase"/>
</dbReference>
<keyword evidence="2" id="KW-0012">Acyltransferase</keyword>
<dbReference type="Gene3D" id="3.40.630.30">
    <property type="match status" value="1"/>
</dbReference>
<dbReference type="InterPro" id="IPR000182">
    <property type="entry name" value="GNAT_dom"/>
</dbReference>
<evidence type="ECO:0000259" key="3">
    <source>
        <dbReference type="PROSITE" id="PS51186"/>
    </source>
</evidence>
<dbReference type="eggNOG" id="COG0456">
    <property type="taxonomic scope" value="Bacteria"/>
</dbReference>
<dbReference type="PATRIC" id="fig|1141662.3.peg.1760"/>
<gene>
    <name evidence="4" type="ORF">OOA_08677</name>
</gene>
<dbReference type="RefSeq" id="WP_008911756.1">
    <property type="nucleotide sequence ID" value="NZ_KB233222.1"/>
</dbReference>
<dbReference type="Pfam" id="PF13673">
    <property type="entry name" value="Acetyltransf_10"/>
    <property type="match status" value="1"/>
</dbReference>
<dbReference type="STRING" id="1141662.OOA_08677"/>
<dbReference type="PANTHER" id="PTHR43800">
    <property type="entry name" value="PEPTIDYL-LYSINE N-ACETYLTRANSFERASE YJAB"/>
    <property type="match status" value="1"/>
</dbReference>
<organism evidence="4 5">
    <name type="scientific">Providencia burhodogranariea DSM 19968</name>
    <dbReference type="NCBI Taxonomy" id="1141662"/>
    <lineage>
        <taxon>Bacteria</taxon>
        <taxon>Pseudomonadati</taxon>
        <taxon>Pseudomonadota</taxon>
        <taxon>Gammaproteobacteria</taxon>
        <taxon>Enterobacterales</taxon>
        <taxon>Morganellaceae</taxon>
        <taxon>Providencia</taxon>
    </lineage>
</organism>